<evidence type="ECO:0000259" key="2">
    <source>
        <dbReference type="PROSITE" id="PS50983"/>
    </source>
</evidence>
<dbReference type="InterPro" id="IPR050902">
    <property type="entry name" value="ABC_Transporter_SBP"/>
</dbReference>
<accession>A0A4R3JHD8</accession>
<dbReference type="OrthoDB" id="9775594at2"/>
<dbReference type="EMBL" id="SLZW01000001">
    <property type="protein sequence ID" value="TCS64753.1"/>
    <property type="molecule type" value="Genomic_DNA"/>
</dbReference>
<gene>
    <name evidence="3" type="ORF">EDD55_10180</name>
</gene>
<dbReference type="Gene3D" id="3.40.50.1980">
    <property type="entry name" value="Nitrogenase molybdenum iron protein domain"/>
    <property type="match status" value="2"/>
</dbReference>
<dbReference type="AlphaFoldDB" id="A0A4R3JHD8"/>
<dbReference type="InterPro" id="IPR002491">
    <property type="entry name" value="ABC_transptr_periplasmic_BD"/>
</dbReference>
<keyword evidence="4" id="KW-1185">Reference proteome</keyword>
<proteinExistence type="predicted"/>
<evidence type="ECO:0000256" key="1">
    <source>
        <dbReference type="SAM" id="SignalP"/>
    </source>
</evidence>
<protein>
    <submittedName>
        <fullName evidence="3">ABC-type Fe3+-hydroxamate transport system substrate-binding protein</fullName>
    </submittedName>
</protein>
<keyword evidence="1" id="KW-0732">Signal</keyword>
<feature type="domain" description="Fe/B12 periplasmic-binding" evidence="2">
    <location>
        <begin position="49"/>
        <end position="346"/>
    </location>
</feature>
<reference evidence="3 4" key="1">
    <citation type="submission" date="2019-03" db="EMBL/GenBank/DDBJ databases">
        <title>Genomic Encyclopedia of Type Strains, Phase IV (KMG-IV): sequencing the most valuable type-strain genomes for metagenomic binning, comparative biology and taxonomic classification.</title>
        <authorList>
            <person name="Goeker M."/>
        </authorList>
    </citation>
    <scope>NUCLEOTIDE SEQUENCE [LARGE SCALE GENOMIC DNA]</scope>
    <source>
        <strain evidence="3 4">DSM 101688</strain>
    </source>
</reference>
<dbReference type="PANTHER" id="PTHR30535:SF34">
    <property type="entry name" value="MOLYBDATE-BINDING PROTEIN MOLA"/>
    <property type="match status" value="1"/>
</dbReference>
<dbReference type="Proteomes" id="UP000295304">
    <property type="component" value="Unassembled WGS sequence"/>
</dbReference>
<name>A0A4R3JHD8_9PROT</name>
<dbReference type="SUPFAM" id="SSF53807">
    <property type="entry name" value="Helical backbone' metal receptor"/>
    <property type="match status" value="1"/>
</dbReference>
<feature type="signal peptide" evidence="1">
    <location>
        <begin position="1"/>
        <end position="30"/>
    </location>
</feature>
<dbReference type="Pfam" id="PF01497">
    <property type="entry name" value="Peripla_BP_2"/>
    <property type="match status" value="1"/>
</dbReference>
<evidence type="ECO:0000313" key="3">
    <source>
        <dbReference type="EMBL" id="TCS64753.1"/>
    </source>
</evidence>
<sequence length="373" mass="40628">MRTLKKTVYLACLVWAFALPVLGFSGVAHAQITITDVLGRERTIAAPAKRVLLGFYFEDFLAITGPGAYDRVVGISKAAWHDWRNSQWKAYAKVIPRIEKLADIGGTDNASFNLELAISLHPDVAILATWQFKALGDTVGRLEAAGIPVVVVDYNAQTVPTHVLSTQVIGAVMGAPKRAKELADAYAAAVTDVEARIVNANDKPMRVYVELGNKGAGEYGNSYGNGYMWGGVINLAGAKNIADGKISKVGPLNPEYVIAQNPQLIMIPGSYWVHNDKAVVMGFGVSKKQTEDRLAGYLKRPGWAGLDAVKAKRVLALYHGGARTLYDYTFLQYLAKALHPTAFKDVDPEANLRRFYARYLPIKADGSFMATVH</sequence>
<feature type="chain" id="PRO_5020391478" evidence="1">
    <location>
        <begin position="31"/>
        <end position="373"/>
    </location>
</feature>
<dbReference type="PANTHER" id="PTHR30535">
    <property type="entry name" value="VITAMIN B12-BINDING PROTEIN"/>
    <property type="match status" value="1"/>
</dbReference>
<evidence type="ECO:0000313" key="4">
    <source>
        <dbReference type="Proteomes" id="UP000295304"/>
    </source>
</evidence>
<comment type="caution">
    <text evidence="3">The sequence shown here is derived from an EMBL/GenBank/DDBJ whole genome shotgun (WGS) entry which is preliminary data.</text>
</comment>
<dbReference type="RefSeq" id="WP_132937509.1">
    <property type="nucleotide sequence ID" value="NZ_CP119676.1"/>
</dbReference>
<organism evidence="3 4">
    <name type="scientific">Varunaivibrio sulfuroxidans</name>
    <dbReference type="NCBI Taxonomy" id="1773489"/>
    <lineage>
        <taxon>Bacteria</taxon>
        <taxon>Pseudomonadati</taxon>
        <taxon>Pseudomonadota</taxon>
        <taxon>Alphaproteobacteria</taxon>
        <taxon>Rhodospirillales</taxon>
        <taxon>Magnetovibrionaceae</taxon>
        <taxon>Varunaivibrio</taxon>
    </lineage>
</organism>
<dbReference type="PROSITE" id="PS50983">
    <property type="entry name" value="FE_B12_PBP"/>
    <property type="match status" value="1"/>
</dbReference>